<dbReference type="SUPFAM" id="SSF46689">
    <property type="entry name" value="Homeodomain-like"/>
    <property type="match status" value="1"/>
</dbReference>
<sequence length="220" mass="23919">MEENATNQSADQRARRKDATRNRAALIAAGAELFDAAGMMPTLDDVARRAGVGVGTAYRHFPNKYVLAQAVLAETMEAMLDAAERAATMEDAAAGLTAFFEAVLEPQASKRALGELLRSTQTSEPDANDVQSRVERCIELLLQRGREQRVIRADLAATDIGVLMSVMTHLIETFGEADPQLWRRFVPILLDGLRADAPSPLPGEALSREQFLTRLLGAKG</sequence>
<dbReference type="AlphaFoldDB" id="A0A8J3TY04"/>
<protein>
    <submittedName>
        <fullName evidence="6">TetR family transcriptional regulator</fullName>
    </submittedName>
</protein>
<keyword evidence="1" id="KW-0805">Transcription regulation</keyword>
<dbReference type="InterPro" id="IPR050109">
    <property type="entry name" value="HTH-type_TetR-like_transc_reg"/>
</dbReference>
<feature type="DNA-binding region" description="H-T-H motif" evidence="4">
    <location>
        <begin position="42"/>
        <end position="61"/>
    </location>
</feature>
<evidence type="ECO:0000313" key="6">
    <source>
        <dbReference type="EMBL" id="GII34352.1"/>
    </source>
</evidence>
<keyword evidence="3" id="KW-0804">Transcription</keyword>
<dbReference type="Gene3D" id="1.10.357.10">
    <property type="entry name" value="Tetracycline Repressor, domain 2"/>
    <property type="match status" value="1"/>
</dbReference>
<dbReference type="EMBL" id="BOOO01000049">
    <property type="protein sequence ID" value="GII34352.1"/>
    <property type="molecule type" value="Genomic_DNA"/>
</dbReference>
<dbReference type="Pfam" id="PF00440">
    <property type="entry name" value="TetR_N"/>
    <property type="match status" value="1"/>
</dbReference>
<organism evidence="6 7">
    <name type="scientific">Planotetraspora mira</name>
    <dbReference type="NCBI Taxonomy" id="58121"/>
    <lineage>
        <taxon>Bacteria</taxon>
        <taxon>Bacillati</taxon>
        <taxon>Actinomycetota</taxon>
        <taxon>Actinomycetes</taxon>
        <taxon>Streptosporangiales</taxon>
        <taxon>Streptosporangiaceae</taxon>
        <taxon>Planotetraspora</taxon>
    </lineage>
</organism>
<name>A0A8J3TY04_9ACTN</name>
<dbReference type="RefSeq" id="WP_203958154.1">
    <property type="nucleotide sequence ID" value="NZ_BOOO01000049.1"/>
</dbReference>
<dbReference type="PANTHER" id="PTHR30055:SF234">
    <property type="entry name" value="HTH-TYPE TRANSCRIPTIONAL REGULATOR BETI"/>
    <property type="match status" value="1"/>
</dbReference>
<comment type="caution">
    <text evidence="6">The sequence shown here is derived from an EMBL/GenBank/DDBJ whole genome shotgun (WGS) entry which is preliminary data.</text>
</comment>
<evidence type="ECO:0000256" key="2">
    <source>
        <dbReference type="ARBA" id="ARBA00023125"/>
    </source>
</evidence>
<evidence type="ECO:0000256" key="1">
    <source>
        <dbReference type="ARBA" id="ARBA00023015"/>
    </source>
</evidence>
<dbReference type="InterPro" id="IPR009057">
    <property type="entry name" value="Homeodomain-like_sf"/>
</dbReference>
<dbReference type="PRINTS" id="PR00455">
    <property type="entry name" value="HTHTETR"/>
</dbReference>
<dbReference type="InterPro" id="IPR023772">
    <property type="entry name" value="DNA-bd_HTH_TetR-type_CS"/>
</dbReference>
<feature type="domain" description="HTH tetR-type" evidence="5">
    <location>
        <begin position="20"/>
        <end position="79"/>
    </location>
</feature>
<accession>A0A8J3TY04</accession>
<keyword evidence="7" id="KW-1185">Reference proteome</keyword>
<dbReference type="PROSITE" id="PS50977">
    <property type="entry name" value="HTH_TETR_2"/>
    <property type="match status" value="1"/>
</dbReference>
<reference evidence="6 7" key="1">
    <citation type="submission" date="2021-01" db="EMBL/GenBank/DDBJ databases">
        <title>Whole genome shotgun sequence of Planotetraspora mira NBRC 15435.</title>
        <authorList>
            <person name="Komaki H."/>
            <person name="Tamura T."/>
        </authorList>
    </citation>
    <scope>NUCLEOTIDE SEQUENCE [LARGE SCALE GENOMIC DNA]</scope>
    <source>
        <strain evidence="6 7">NBRC 15435</strain>
    </source>
</reference>
<dbReference type="InterPro" id="IPR001647">
    <property type="entry name" value="HTH_TetR"/>
</dbReference>
<dbReference type="GO" id="GO:0000976">
    <property type="term" value="F:transcription cis-regulatory region binding"/>
    <property type="evidence" value="ECO:0007669"/>
    <property type="project" value="TreeGrafter"/>
</dbReference>
<dbReference type="Pfam" id="PF21597">
    <property type="entry name" value="TetR_C_43"/>
    <property type="match status" value="1"/>
</dbReference>
<evidence type="ECO:0000259" key="5">
    <source>
        <dbReference type="PROSITE" id="PS50977"/>
    </source>
</evidence>
<dbReference type="InterPro" id="IPR036271">
    <property type="entry name" value="Tet_transcr_reg_TetR-rel_C_sf"/>
</dbReference>
<evidence type="ECO:0000256" key="4">
    <source>
        <dbReference type="PROSITE-ProRule" id="PRU00335"/>
    </source>
</evidence>
<dbReference type="SUPFAM" id="SSF48498">
    <property type="entry name" value="Tetracyclin repressor-like, C-terminal domain"/>
    <property type="match status" value="1"/>
</dbReference>
<dbReference type="PROSITE" id="PS01081">
    <property type="entry name" value="HTH_TETR_1"/>
    <property type="match status" value="1"/>
</dbReference>
<evidence type="ECO:0000313" key="7">
    <source>
        <dbReference type="Proteomes" id="UP000650628"/>
    </source>
</evidence>
<dbReference type="InterPro" id="IPR049445">
    <property type="entry name" value="TetR_SbtR-like_C"/>
</dbReference>
<evidence type="ECO:0000256" key="3">
    <source>
        <dbReference type="ARBA" id="ARBA00023163"/>
    </source>
</evidence>
<dbReference type="PANTHER" id="PTHR30055">
    <property type="entry name" value="HTH-TYPE TRANSCRIPTIONAL REGULATOR RUTR"/>
    <property type="match status" value="1"/>
</dbReference>
<keyword evidence="2 4" id="KW-0238">DNA-binding</keyword>
<dbReference type="GO" id="GO:0003700">
    <property type="term" value="F:DNA-binding transcription factor activity"/>
    <property type="evidence" value="ECO:0007669"/>
    <property type="project" value="TreeGrafter"/>
</dbReference>
<proteinExistence type="predicted"/>
<dbReference type="Proteomes" id="UP000650628">
    <property type="component" value="Unassembled WGS sequence"/>
</dbReference>
<gene>
    <name evidence="6" type="ORF">Pmi06nite_77940</name>
</gene>